<evidence type="ECO:0000256" key="5">
    <source>
        <dbReference type="ARBA" id="ARBA00023136"/>
    </source>
</evidence>
<gene>
    <name evidence="9" type="ORF">K470DRAFT_281685</name>
</gene>
<feature type="region of interest" description="Disordered" evidence="6">
    <location>
        <begin position="528"/>
        <end position="582"/>
    </location>
</feature>
<dbReference type="Gene3D" id="3.20.100.30">
    <property type="entry name" value="VTC, catalytic tunnel domain"/>
    <property type="match status" value="1"/>
</dbReference>
<name>A0A6A7C1Q9_9PEZI</name>
<dbReference type="GO" id="GO:0006799">
    <property type="term" value="P:polyphosphate biosynthetic process"/>
    <property type="evidence" value="ECO:0007669"/>
    <property type="project" value="UniProtKB-ARBA"/>
</dbReference>
<dbReference type="InterPro" id="IPR051572">
    <property type="entry name" value="VTC_Complex_Subunit"/>
</dbReference>
<dbReference type="CDD" id="cd14480">
    <property type="entry name" value="SPX_VTC2_like"/>
    <property type="match status" value="1"/>
</dbReference>
<evidence type="ECO:0000313" key="10">
    <source>
        <dbReference type="Proteomes" id="UP000799421"/>
    </source>
</evidence>
<reference evidence="9" key="1">
    <citation type="journal article" date="2020" name="Stud. Mycol.">
        <title>101 Dothideomycetes genomes: a test case for predicting lifestyles and emergence of pathogens.</title>
        <authorList>
            <person name="Haridas S."/>
            <person name="Albert R."/>
            <person name="Binder M."/>
            <person name="Bloem J."/>
            <person name="Labutti K."/>
            <person name="Salamov A."/>
            <person name="Andreopoulos B."/>
            <person name="Baker S."/>
            <person name="Barry K."/>
            <person name="Bills G."/>
            <person name="Bluhm B."/>
            <person name="Cannon C."/>
            <person name="Castanera R."/>
            <person name="Culley D."/>
            <person name="Daum C."/>
            <person name="Ezra D."/>
            <person name="Gonzalez J."/>
            <person name="Henrissat B."/>
            <person name="Kuo A."/>
            <person name="Liang C."/>
            <person name="Lipzen A."/>
            <person name="Lutzoni F."/>
            <person name="Magnuson J."/>
            <person name="Mondo S."/>
            <person name="Nolan M."/>
            <person name="Ohm R."/>
            <person name="Pangilinan J."/>
            <person name="Park H.-J."/>
            <person name="Ramirez L."/>
            <person name="Alfaro M."/>
            <person name="Sun H."/>
            <person name="Tritt A."/>
            <person name="Yoshinaga Y."/>
            <person name="Zwiers L.-H."/>
            <person name="Turgeon B."/>
            <person name="Goodwin S."/>
            <person name="Spatafora J."/>
            <person name="Crous P."/>
            <person name="Grigoriev I."/>
        </authorList>
    </citation>
    <scope>NUCLEOTIDE SEQUENCE</scope>
    <source>
        <strain evidence="9">CBS 480.64</strain>
    </source>
</reference>
<keyword evidence="10" id="KW-1185">Reference proteome</keyword>
<dbReference type="OrthoDB" id="6493944at2759"/>
<dbReference type="GO" id="GO:0033254">
    <property type="term" value="C:vacuolar transporter chaperone complex"/>
    <property type="evidence" value="ECO:0007669"/>
    <property type="project" value="TreeGrafter"/>
</dbReference>
<feature type="transmembrane region" description="Helical" evidence="7">
    <location>
        <begin position="714"/>
        <end position="735"/>
    </location>
</feature>
<dbReference type="InterPro" id="IPR018966">
    <property type="entry name" value="VTC_domain"/>
</dbReference>
<evidence type="ECO:0000259" key="8">
    <source>
        <dbReference type="PROSITE" id="PS51382"/>
    </source>
</evidence>
<proteinExistence type="predicted"/>
<evidence type="ECO:0000256" key="1">
    <source>
        <dbReference type="ARBA" id="ARBA00004128"/>
    </source>
</evidence>
<protein>
    <submittedName>
        <fullName evidence="9">SPX-domain-containing protein</fullName>
    </submittedName>
</protein>
<comment type="subcellular location">
    <subcellularLocation>
        <location evidence="1">Vacuole membrane</location>
        <topology evidence="1">Multi-pass membrane protein</topology>
    </subcellularLocation>
</comment>
<feature type="domain" description="SPX" evidence="8">
    <location>
        <begin position="1"/>
        <end position="144"/>
    </location>
</feature>
<keyword evidence="4 7" id="KW-1133">Transmembrane helix</keyword>
<feature type="transmembrane region" description="Helical" evidence="7">
    <location>
        <begin position="647"/>
        <end position="665"/>
    </location>
</feature>
<dbReference type="InterPro" id="IPR042267">
    <property type="entry name" value="VTC_sf"/>
</dbReference>
<feature type="transmembrane region" description="Helical" evidence="7">
    <location>
        <begin position="677"/>
        <end position="694"/>
    </location>
</feature>
<dbReference type="EMBL" id="MU005974">
    <property type="protein sequence ID" value="KAF2861222.1"/>
    <property type="molecule type" value="Genomic_DNA"/>
</dbReference>
<keyword evidence="2" id="KW-0926">Vacuole</keyword>
<dbReference type="PANTHER" id="PTHR46140:SF2">
    <property type="entry name" value="VACUOLAR TRANSPORTER CHAPERONE 3 COMPLEX SUBUNIT 3-RELATED"/>
    <property type="match status" value="1"/>
</dbReference>
<dbReference type="Proteomes" id="UP000799421">
    <property type="component" value="Unassembled WGS sequence"/>
</dbReference>
<dbReference type="Pfam" id="PF09359">
    <property type="entry name" value="VTC"/>
    <property type="match status" value="1"/>
</dbReference>
<dbReference type="InterPro" id="IPR003807">
    <property type="entry name" value="DUF202"/>
</dbReference>
<evidence type="ECO:0000313" key="9">
    <source>
        <dbReference type="EMBL" id="KAF2861222.1"/>
    </source>
</evidence>
<evidence type="ECO:0000256" key="6">
    <source>
        <dbReference type="SAM" id="MobiDB-lite"/>
    </source>
</evidence>
<dbReference type="InterPro" id="IPR004331">
    <property type="entry name" value="SPX_dom"/>
</dbReference>
<evidence type="ECO:0000256" key="3">
    <source>
        <dbReference type="ARBA" id="ARBA00022692"/>
    </source>
</evidence>
<feature type="compositionally biased region" description="Acidic residues" evidence="6">
    <location>
        <begin position="563"/>
        <end position="573"/>
    </location>
</feature>
<dbReference type="Pfam" id="PF02656">
    <property type="entry name" value="DUF202"/>
    <property type="match status" value="1"/>
</dbReference>
<keyword evidence="3 7" id="KW-0812">Transmembrane</keyword>
<evidence type="ECO:0000256" key="7">
    <source>
        <dbReference type="SAM" id="Phobius"/>
    </source>
</evidence>
<sequence>MRFGRTLQLAIYPPWRDYYIDYPKLKRLLREDDGEADDWTEEDEHQFVHELVNVQLERVHGFHRDKFEKLREKTATCEARLDTIAQQDSADKTALKNIEGELDQITTELNQLEKYSRINYTGFLKSAKKHDRKRGQSYKIRPMLIVRLAALPFNREDYSPLLYRLSAMYNFVRQQLGDSDGRRSSTNDGRDESEEYVSHKFWVHPDNLLELKTMILRRLPVLVYNSATSRVAEGITPDPSITSIYLDNPKFSLYTKKVDRGTGSSVRLRWYGQLNDKPPIWVERKIVDEDSSTDKKFTTKEKYVQSYLNGDGHSMDKQIQKVANRAGETSNEVTKLKEIVHEIQGYIRENDLQPVLRANYTRTAFQIPGDNRVRVSLDTNLVFIREDSIDERPARDPESWHRTDIDSVRMEYPFKAIRKGEINRFPFAILELKVLRSCERRNEWINDLMNSHLVKESPRFSKFLHGIACLFEDHVNTLPFWLSQVETDIRRNPREAFEEEQAKKQKEQDDEFAVGSLINSKSLSVRKGLEGRSAGAKMSPVATETRTPKSDVKAGKKRVSPAAEDEAEPEEHEGDQSTSLLKKGKALPGLFGTSISRYAQRRRDVAAGNGGTYGTLPPGVTKPTYFLKDVGPVNVEEKVWLANQRTFIKWQHVSVLLAALSVSMLNAAPKDDTLTKVLALVYTLIAIFAGFWGYKVYLWRIKLIRERSGRDFDATFGPLFICAALFVGIVVNFVLRYRYTQQDGKEKQHM</sequence>
<evidence type="ECO:0000256" key="4">
    <source>
        <dbReference type="ARBA" id="ARBA00022989"/>
    </source>
</evidence>
<dbReference type="PROSITE" id="PS51382">
    <property type="entry name" value="SPX"/>
    <property type="match status" value="1"/>
</dbReference>
<dbReference type="GO" id="GO:0000329">
    <property type="term" value="C:fungal-type vacuole membrane"/>
    <property type="evidence" value="ECO:0007669"/>
    <property type="project" value="TreeGrafter"/>
</dbReference>
<keyword evidence="5 7" id="KW-0472">Membrane</keyword>
<dbReference type="PANTHER" id="PTHR46140">
    <property type="entry name" value="VACUOLAR TRANSPORTER CHAPERONE 1-RELATED"/>
    <property type="match status" value="1"/>
</dbReference>
<accession>A0A6A7C1Q9</accession>
<organism evidence="9 10">
    <name type="scientific">Piedraia hortae CBS 480.64</name>
    <dbReference type="NCBI Taxonomy" id="1314780"/>
    <lineage>
        <taxon>Eukaryota</taxon>
        <taxon>Fungi</taxon>
        <taxon>Dikarya</taxon>
        <taxon>Ascomycota</taxon>
        <taxon>Pezizomycotina</taxon>
        <taxon>Dothideomycetes</taxon>
        <taxon>Dothideomycetidae</taxon>
        <taxon>Capnodiales</taxon>
        <taxon>Piedraiaceae</taxon>
        <taxon>Piedraia</taxon>
    </lineage>
</organism>
<dbReference type="AlphaFoldDB" id="A0A6A7C1Q9"/>
<evidence type="ECO:0000256" key="2">
    <source>
        <dbReference type="ARBA" id="ARBA00022554"/>
    </source>
</evidence>